<keyword evidence="3" id="KW-1185">Reference proteome</keyword>
<dbReference type="Proteomes" id="UP000215335">
    <property type="component" value="Unassembled WGS sequence"/>
</dbReference>
<proteinExistence type="predicted"/>
<name>A0A232EVN8_9HYME</name>
<protein>
    <submittedName>
        <fullName evidence="2">Uncharacterized protein</fullName>
    </submittedName>
</protein>
<comment type="caution">
    <text evidence="2">The sequence shown here is derived from an EMBL/GenBank/DDBJ whole genome shotgun (WGS) entry which is preliminary data.</text>
</comment>
<dbReference type="EMBL" id="NNAY01001972">
    <property type="protein sequence ID" value="OXU22414.1"/>
    <property type="molecule type" value="Genomic_DNA"/>
</dbReference>
<feature type="compositionally biased region" description="Basic and acidic residues" evidence="1">
    <location>
        <begin position="1"/>
        <end position="11"/>
    </location>
</feature>
<organism evidence="2 3">
    <name type="scientific">Trichomalopsis sarcophagae</name>
    <dbReference type="NCBI Taxonomy" id="543379"/>
    <lineage>
        <taxon>Eukaryota</taxon>
        <taxon>Metazoa</taxon>
        <taxon>Ecdysozoa</taxon>
        <taxon>Arthropoda</taxon>
        <taxon>Hexapoda</taxon>
        <taxon>Insecta</taxon>
        <taxon>Pterygota</taxon>
        <taxon>Neoptera</taxon>
        <taxon>Endopterygota</taxon>
        <taxon>Hymenoptera</taxon>
        <taxon>Apocrita</taxon>
        <taxon>Proctotrupomorpha</taxon>
        <taxon>Chalcidoidea</taxon>
        <taxon>Pteromalidae</taxon>
        <taxon>Pteromalinae</taxon>
        <taxon>Trichomalopsis</taxon>
    </lineage>
</organism>
<evidence type="ECO:0000313" key="3">
    <source>
        <dbReference type="Proteomes" id="UP000215335"/>
    </source>
</evidence>
<dbReference type="AlphaFoldDB" id="A0A232EVN8"/>
<evidence type="ECO:0000313" key="2">
    <source>
        <dbReference type="EMBL" id="OXU22414.1"/>
    </source>
</evidence>
<dbReference type="OrthoDB" id="7695893at2759"/>
<sequence length="120" mass="14073">MTEEVKNKQENDQEMSGVENDHEMTEVESNHEKVLQNLNSSITDTKILVEKVMKMRLQCKELQMNTLRLFHPTCIKIMNISNELSGKSVNQLNKDKKKEIKQLNGKDKHRVHFEKSVNHK</sequence>
<feature type="compositionally biased region" description="Basic and acidic residues" evidence="1">
    <location>
        <begin position="19"/>
        <end position="32"/>
    </location>
</feature>
<accession>A0A232EVN8</accession>
<reference evidence="2 3" key="1">
    <citation type="journal article" date="2017" name="Curr. Biol.">
        <title>The Evolution of Venom by Co-option of Single-Copy Genes.</title>
        <authorList>
            <person name="Martinson E.O."/>
            <person name="Mrinalini"/>
            <person name="Kelkar Y.D."/>
            <person name="Chang C.H."/>
            <person name="Werren J.H."/>
        </authorList>
    </citation>
    <scope>NUCLEOTIDE SEQUENCE [LARGE SCALE GENOMIC DNA]</scope>
    <source>
        <strain evidence="2 3">Alberta</strain>
        <tissue evidence="2">Whole body</tissue>
    </source>
</reference>
<evidence type="ECO:0000256" key="1">
    <source>
        <dbReference type="SAM" id="MobiDB-lite"/>
    </source>
</evidence>
<feature type="region of interest" description="Disordered" evidence="1">
    <location>
        <begin position="99"/>
        <end position="120"/>
    </location>
</feature>
<gene>
    <name evidence="2" type="ORF">TSAR_004220</name>
</gene>
<feature type="region of interest" description="Disordered" evidence="1">
    <location>
        <begin position="1"/>
        <end position="32"/>
    </location>
</feature>